<organism evidence="7 8">
    <name type="scientific">Hucho hucho</name>
    <name type="common">huchen</name>
    <dbReference type="NCBI Taxonomy" id="62062"/>
    <lineage>
        <taxon>Eukaryota</taxon>
        <taxon>Metazoa</taxon>
        <taxon>Chordata</taxon>
        <taxon>Craniata</taxon>
        <taxon>Vertebrata</taxon>
        <taxon>Euteleostomi</taxon>
        <taxon>Actinopterygii</taxon>
        <taxon>Neopterygii</taxon>
        <taxon>Teleostei</taxon>
        <taxon>Protacanthopterygii</taxon>
        <taxon>Salmoniformes</taxon>
        <taxon>Salmonidae</taxon>
        <taxon>Salmoninae</taxon>
        <taxon>Hucho</taxon>
    </lineage>
</organism>
<dbReference type="Gene3D" id="1.20.1070.10">
    <property type="entry name" value="Rhodopsin 7-helix transmembrane proteins"/>
    <property type="match status" value="1"/>
</dbReference>
<name>A0A4W5RYT9_9TELE</name>
<protein>
    <recommendedName>
        <fullName evidence="6">G-protein coupled receptors family 1 profile domain-containing protein</fullName>
    </recommendedName>
</protein>
<reference evidence="7" key="2">
    <citation type="submission" date="2025-08" db="UniProtKB">
        <authorList>
            <consortium name="Ensembl"/>
        </authorList>
    </citation>
    <scope>IDENTIFICATION</scope>
</reference>
<comment type="subcellular location">
    <subcellularLocation>
        <location evidence="1">Membrane</location>
    </subcellularLocation>
</comment>
<evidence type="ECO:0000256" key="1">
    <source>
        <dbReference type="ARBA" id="ARBA00004370"/>
    </source>
</evidence>
<keyword evidence="3 5" id="KW-1133">Transmembrane helix</keyword>
<dbReference type="InterPro" id="IPR017452">
    <property type="entry name" value="GPCR_Rhodpsn_7TM"/>
</dbReference>
<accession>A0A4W5RYT9</accession>
<feature type="transmembrane region" description="Helical" evidence="5">
    <location>
        <begin position="74"/>
        <end position="95"/>
    </location>
</feature>
<reference evidence="7" key="3">
    <citation type="submission" date="2025-09" db="UniProtKB">
        <authorList>
            <consortium name="Ensembl"/>
        </authorList>
    </citation>
    <scope>IDENTIFICATION</scope>
</reference>
<dbReference type="SUPFAM" id="SSF81321">
    <property type="entry name" value="Family A G protein-coupled receptor-like"/>
    <property type="match status" value="1"/>
</dbReference>
<evidence type="ECO:0000256" key="5">
    <source>
        <dbReference type="SAM" id="Phobius"/>
    </source>
</evidence>
<dbReference type="Proteomes" id="UP000314982">
    <property type="component" value="Unassembled WGS sequence"/>
</dbReference>
<evidence type="ECO:0000256" key="4">
    <source>
        <dbReference type="ARBA" id="ARBA00023136"/>
    </source>
</evidence>
<evidence type="ECO:0000256" key="2">
    <source>
        <dbReference type="ARBA" id="ARBA00022692"/>
    </source>
</evidence>
<dbReference type="STRING" id="62062.ENSHHUP00000091680"/>
<dbReference type="AlphaFoldDB" id="A0A4W5RYT9"/>
<keyword evidence="4 5" id="KW-0472">Membrane</keyword>
<dbReference type="Ensembl" id="ENSHHUT00000094503.1">
    <property type="protein sequence ID" value="ENSHHUP00000091680.1"/>
    <property type="gene ID" value="ENSHHUG00000052872.1"/>
</dbReference>
<dbReference type="GO" id="GO:0016020">
    <property type="term" value="C:membrane"/>
    <property type="evidence" value="ECO:0007669"/>
    <property type="project" value="UniProtKB-SubCell"/>
</dbReference>
<feature type="transmembrane region" description="Helical" evidence="5">
    <location>
        <begin position="107"/>
        <end position="130"/>
    </location>
</feature>
<feature type="transmembrane region" description="Helical" evidence="5">
    <location>
        <begin position="20"/>
        <end position="40"/>
    </location>
</feature>
<keyword evidence="2 5" id="KW-0812">Transmembrane</keyword>
<proteinExistence type="predicted"/>
<evidence type="ECO:0000313" key="8">
    <source>
        <dbReference type="Proteomes" id="UP000314982"/>
    </source>
</evidence>
<evidence type="ECO:0000256" key="3">
    <source>
        <dbReference type="ARBA" id="ARBA00022989"/>
    </source>
</evidence>
<keyword evidence="8" id="KW-1185">Reference proteome</keyword>
<sequence>PENILSRELRVATVFPREGYSVYSFLMFLLISIVSVFNNLLVTVVLTRNTHFLYIGESFLMSIQAPTAPTWGNFLVPCMVLCFLFPSVVIVYCYVSVLRTRRRVLGVGVPACTACILAMMGAFILCWLAYFCLVTLLAGLLLHIPPLLAALPTYLAKSSPVYNLVTYFLANTGNGQNFLVRGYRLGVRV</sequence>
<evidence type="ECO:0000313" key="7">
    <source>
        <dbReference type="Ensembl" id="ENSHHUP00000091680.1"/>
    </source>
</evidence>
<dbReference type="PROSITE" id="PS50262">
    <property type="entry name" value="G_PROTEIN_RECEP_F1_2"/>
    <property type="match status" value="1"/>
</dbReference>
<evidence type="ECO:0000259" key="6">
    <source>
        <dbReference type="PROSITE" id="PS50262"/>
    </source>
</evidence>
<reference evidence="8" key="1">
    <citation type="submission" date="2018-06" db="EMBL/GenBank/DDBJ databases">
        <title>Genome assembly of Danube salmon.</title>
        <authorList>
            <person name="Macqueen D.J."/>
            <person name="Gundappa M.K."/>
        </authorList>
    </citation>
    <scope>NUCLEOTIDE SEQUENCE [LARGE SCALE GENOMIC DNA]</scope>
</reference>
<feature type="domain" description="G-protein coupled receptors family 1 profile" evidence="6">
    <location>
        <begin position="74"/>
        <end position="167"/>
    </location>
</feature>
<feature type="transmembrane region" description="Helical" evidence="5">
    <location>
        <begin position="136"/>
        <end position="156"/>
    </location>
</feature>